<evidence type="ECO:0000313" key="1">
    <source>
        <dbReference type="EMBL" id="KRY05441.1"/>
    </source>
</evidence>
<protein>
    <submittedName>
        <fullName evidence="1">Uncharacterized protein</fullName>
    </submittedName>
</protein>
<gene>
    <name evidence="1" type="ORF">T01_2894</name>
</gene>
<dbReference type="InParanoid" id="A0A0V0YZ13"/>
<dbReference type="Proteomes" id="UP000054776">
    <property type="component" value="Unassembled WGS sequence"/>
</dbReference>
<accession>A0A0V0YZ13</accession>
<dbReference type="AlphaFoldDB" id="A0A0V0YZ13"/>
<keyword evidence="2" id="KW-1185">Reference proteome</keyword>
<evidence type="ECO:0000313" key="2">
    <source>
        <dbReference type="Proteomes" id="UP000054776"/>
    </source>
</evidence>
<comment type="caution">
    <text evidence="1">The sequence shown here is derived from an EMBL/GenBank/DDBJ whole genome shotgun (WGS) entry which is preliminary data.</text>
</comment>
<organism evidence="1 2">
    <name type="scientific">Trichinella spiralis</name>
    <name type="common">Trichina worm</name>
    <dbReference type="NCBI Taxonomy" id="6334"/>
    <lineage>
        <taxon>Eukaryota</taxon>
        <taxon>Metazoa</taxon>
        <taxon>Ecdysozoa</taxon>
        <taxon>Nematoda</taxon>
        <taxon>Enoplea</taxon>
        <taxon>Dorylaimia</taxon>
        <taxon>Trichinellida</taxon>
        <taxon>Trichinellidae</taxon>
        <taxon>Trichinella</taxon>
    </lineage>
</organism>
<dbReference type="EMBL" id="JYDH01003657">
    <property type="protein sequence ID" value="KRY05441.1"/>
    <property type="molecule type" value="Genomic_DNA"/>
</dbReference>
<proteinExistence type="predicted"/>
<name>A0A0V0YZ13_TRISP</name>
<reference evidence="1 2" key="1">
    <citation type="submission" date="2015-01" db="EMBL/GenBank/DDBJ databases">
        <title>Evolution of Trichinella species and genotypes.</title>
        <authorList>
            <person name="Korhonen P.K."/>
            <person name="Edoardo P."/>
            <person name="Giuseppe L.R."/>
            <person name="Gasser R.B."/>
        </authorList>
    </citation>
    <scope>NUCLEOTIDE SEQUENCE [LARGE SCALE GENOMIC DNA]</scope>
    <source>
        <strain evidence="1">ISS3</strain>
    </source>
</reference>
<sequence>MQFEIKAARVADGISVLIAAPQCRLHGLAIDADQALTFRRCSLKIQCIATYSFACGFARIIGDDA</sequence>